<dbReference type="AlphaFoldDB" id="A0A4Q0YDY6"/>
<dbReference type="Proteomes" id="UP000290172">
    <property type="component" value="Unassembled WGS sequence"/>
</dbReference>
<keyword evidence="1" id="KW-0812">Transmembrane</keyword>
<name>A0A4Q0YDY6_9BACT</name>
<evidence type="ECO:0008006" key="4">
    <source>
        <dbReference type="Google" id="ProtNLM"/>
    </source>
</evidence>
<reference evidence="2 3" key="1">
    <citation type="submission" date="2017-10" db="EMBL/GenBank/DDBJ databases">
        <title>Genomics of the genus Arcobacter.</title>
        <authorList>
            <person name="Perez-Cataluna A."/>
            <person name="Figueras M.J."/>
        </authorList>
    </citation>
    <scope>NUCLEOTIDE SEQUENCE [LARGE SCALE GENOMIC DNA]</scope>
    <source>
        <strain evidence="2 3">CECT 8993</strain>
    </source>
</reference>
<organism evidence="2 3">
    <name type="scientific">Halarcobacter ebronensis</name>
    <dbReference type="NCBI Taxonomy" id="1462615"/>
    <lineage>
        <taxon>Bacteria</taxon>
        <taxon>Pseudomonadati</taxon>
        <taxon>Campylobacterota</taxon>
        <taxon>Epsilonproteobacteria</taxon>
        <taxon>Campylobacterales</taxon>
        <taxon>Arcobacteraceae</taxon>
        <taxon>Halarcobacter</taxon>
    </lineage>
</organism>
<keyword evidence="1" id="KW-1133">Transmembrane helix</keyword>
<gene>
    <name evidence="2" type="ORF">CRV08_08665</name>
</gene>
<evidence type="ECO:0000313" key="2">
    <source>
        <dbReference type="EMBL" id="RXJ68313.1"/>
    </source>
</evidence>
<proteinExistence type="predicted"/>
<accession>A0A4Q0YDY6</accession>
<dbReference type="RefSeq" id="WP_128981143.1">
    <property type="nucleotide sequence ID" value="NZ_PDKJ01000006.1"/>
</dbReference>
<comment type="caution">
    <text evidence="2">The sequence shown here is derived from an EMBL/GenBank/DDBJ whole genome shotgun (WGS) entry which is preliminary data.</text>
</comment>
<protein>
    <recommendedName>
        <fullName evidence="4">Prepilin-type cleavage/methylation domain-containing protein</fullName>
    </recommendedName>
</protein>
<keyword evidence="1" id="KW-0472">Membrane</keyword>
<evidence type="ECO:0000256" key="1">
    <source>
        <dbReference type="SAM" id="Phobius"/>
    </source>
</evidence>
<evidence type="ECO:0000313" key="3">
    <source>
        <dbReference type="Proteomes" id="UP000290172"/>
    </source>
</evidence>
<feature type="transmembrane region" description="Helical" evidence="1">
    <location>
        <begin position="6"/>
        <end position="25"/>
    </location>
</feature>
<dbReference type="EMBL" id="PDKJ01000006">
    <property type="protein sequence ID" value="RXJ68313.1"/>
    <property type="molecule type" value="Genomic_DNA"/>
</dbReference>
<sequence length="173" mass="20833">MKKAFSFMELILVIILISLIYMIFIPNLKLPLKKQQFLTLDNLKSQLLKNEFEESLLFSCIEKDFECFVFIDGKLKKELGIKNFFEIKPEVYKYDNILNRVKFNDLKFDTFEDFSVVFELKFDKYKHHKDMVVETNHGIYILNAVLKEPIKLEYLNDVYDYRDRLAREIKNAF</sequence>